<dbReference type="Gene3D" id="3.30.1490.20">
    <property type="entry name" value="ATP-grasp fold, A domain"/>
    <property type="match status" value="1"/>
</dbReference>
<evidence type="ECO:0000256" key="2">
    <source>
        <dbReference type="ARBA" id="ARBA00022741"/>
    </source>
</evidence>
<keyword evidence="3 4" id="KW-0067">ATP-binding</keyword>
<evidence type="ECO:0000256" key="3">
    <source>
        <dbReference type="ARBA" id="ARBA00022840"/>
    </source>
</evidence>
<evidence type="ECO:0000313" key="6">
    <source>
        <dbReference type="EMBL" id="ORY59928.1"/>
    </source>
</evidence>
<dbReference type="PANTHER" id="PTHR43585">
    <property type="entry name" value="FUMIPYRROLE BIOSYNTHESIS PROTEIN C"/>
    <property type="match status" value="1"/>
</dbReference>
<dbReference type="Pfam" id="PF18130">
    <property type="entry name" value="ATPgrasp_N"/>
    <property type="match status" value="1"/>
</dbReference>
<accession>A0A1Y2DKW3</accession>
<keyword evidence="7" id="KW-1185">Reference proteome</keyword>
<dbReference type="GO" id="GO:0005524">
    <property type="term" value="F:ATP binding"/>
    <property type="evidence" value="ECO:0007669"/>
    <property type="project" value="UniProtKB-UniRule"/>
</dbReference>
<dbReference type="InterPro" id="IPR013815">
    <property type="entry name" value="ATP_grasp_subdomain_1"/>
</dbReference>
<protein>
    <recommendedName>
        <fullName evidence="5">ATP-grasp domain-containing protein</fullName>
    </recommendedName>
</protein>
<dbReference type="GO" id="GO:0046872">
    <property type="term" value="F:metal ion binding"/>
    <property type="evidence" value="ECO:0007669"/>
    <property type="project" value="InterPro"/>
</dbReference>
<dbReference type="InterPro" id="IPR052032">
    <property type="entry name" value="ATP-dep_AA_Ligase"/>
</dbReference>
<evidence type="ECO:0000313" key="7">
    <source>
        <dbReference type="Proteomes" id="UP000193689"/>
    </source>
</evidence>
<reference evidence="6 7" key="1">
    <citation type="submission" date="2016-07" db="EMBL/GenBank/DDBJ databases">
        <title>Pervasive Adenine N6-methylation of Active Genes in Fungi.</title>
        <authorList>
            <consortium name="DOE Joint Genome Institute"/>
            <person name="Mondo S.J."/>
            <person name="Dannebaum R.O."/>
            <person name="Kuo R.C."/>
            <person name="Labutti K."/>
            <person name="Haridas S."/>
            <person name="Kuo A."/>
            <person name="Salamov A."/>
            <person name="Ahrendt S.R."/>
            <person name="Lipzen A."/>
            <person name="Sullivan W."/>
            <person name="Andreopoulos W.B."/>
            <person name="Clum A."/>
            <person name="Lindquist E."/>
            <person name="Daum C."/>
            <person name="Ramamoorthy G.K."/>
            <person name="Gryganskyi A."/>
            <person name="Culley D."/>
            <person name="Magnuson J.K."/>
            <person name="James T.Y."/>
            <person name="O'Malley M.A."/>
            <person name="Stajich J.E."/>
            <person name="Spatafora J.W."/>
            <person name="Visel A."/>
            <person name="Grigoriev I.V."/>
        </authorList>
    </citation>
    <scope>NUCLEOTIDE SEQUENCE [LARGE SCALE GENOMIC DNA]</scope>
    <source>
        <strain evidence="6 7">CBS 129021</strain>
    </source>
</reference>
<dbReference type="InterPro" id="IPR041472">
    <property type="entry name" value="BL00235/CARNS1_N"/>
</dbReference>
<dbReference type="InterPro" id="IPR011761">
    <property type="entry name" value="ATP-grasp"/>
</dbReference>
<keyword evidence="1" id="KW-0436">Ligase</keyword>
<proteinExistence type="predicted"/>
<dbReference type="Gene3D" id="3.30.470.20">
    <property type="entry name" value="ATP-grasp fold, B domain"/>
    <property type="match status" value="1"/>
</dbReference>
<dbReference type="AlphaFoldDB" id="A0A1Y2DKW3"/>
<dbReference type="Gene3D" id="3.40.50.20">
    <property type="match status" value="1"/>
</dbReference>
<dbReference type="GO" id="GO:0016874">
    <property type="term" value="F:ligase activity"/>
    <property type="evidence" value="ECO:0007669"/>
    <property type="project" value="UniProtKB-KW"/>
</dbReference>
<evidence type="ECO:0000256" key="4">
    <source>
        <dbReference type="PROSITE-ProRule" id="PRU00409"/>
    </source>
</evidence>
<dbReference type="SUPFAM" id="SSF56059">
    <property type="entry name" value="Glutathione synthetase ATP-binding domain-like"/>
    <property type="match status" value="1"/>
</dbReference>
<dbReference type="PROSITE" id="PS50975">
    <property type="entry name" value="ATP_GRASP"/>
    <property type="match status" value="1"/>
</dbReference>
<dbReference type="EMBL" id="MCFJ01000012">
    <property type="protein sequence ID" value="ORY59928.1"/>
    <property type="molecule type" value="Genomic_DNA"/>
</dbReference>
<evidence type="ECO:0000256" key="1">
    <source>
        <dbReference type="ARBA" id="ARBA00022598"/>
    </source>
</evidence>
<dbReference type="RefSeq" id="XP_040712362.1">
    <property type="nucleotide sequence ID" value="XM_040862353.1"/>
</dbReference>
<evidence type="ECO:0000259" key="5">
    <source>
        <dbReference type="PROSITE" id="PS50975"/>
    </source>
</evidence>
<sequence length="652" mass="72244">MAAHGIAIVSNNDIIFDCSWRILDSCRPPHKFKGTPFQTIDVVFEAKQGSIAPPIFEGSLQDAQAVLTGEKGSLMRMTSTAFEGGSTAFKFLLESLRAATFPSNQGDFIIRSDIVPLQFIDCEVVALASSFAEPLQVYSGEPVSRDQLHGLDEILKSSTAELLLRDRHLTGDMRTGLGAFSSLADAELENRLSFLWIADEPLRRLRSAIVDGSRPHPDQGGTGPNIYLAAKVLGIDMVMLDNPGHSLESGSYEHWREAFIPTKLVKGADPEFAGRIVASVKSYDKPIDGIITFWEQAYRIATDKYKTSIFPGHVAFRASSAEEAVRLAQEKMVEFLLIIKPCRGYSSDGVSRISSLSELSAAVSSINTERHGNELVVEKYCSGPEVDANFVLLDGEIIFFECCDDFLKTADNPNACNGSSPAASNFHELNSVSPSALPQKELDLIRDNFHEMFSRLGFESRIMHLESRVEHSSVDYRQGDGVLDLAPLPVINGNGTSTKSKEPAPWLIEINPRPPGMKVTQIIESTWGVDYWGLGMLFSLRDKPRVRALSQPYERGPQYTCVMVFISADYDTSCEGIFDSDDICTDLFARRPDLVKHVSRYGCLATKGQRIPHPHTGINTFMAYFNVFSRVSRREALELAAVVREEVRFVFR</sequence>
<organism evidence="6 7">
    <name type="scientific">Pseudomassariella vexata</name>
    <dbReference type="NCBI Taxonomy" id="1141098"/>
    <lineage>
        <taxon>Eukaryota</taxon>
        <taxon>Fungi</taxon>
        <taxon>Dikarya</taxon>
        <taxon>Ascomycota</taxon>
        <taxon>Pezizomycotina</taxon>
        <taxon>Sordariomycetes</taxon>
        <taxon>Xylariomycetidae</taxon>
        <taxon>Amphisphaeriales</taxon>
        <taxon>Pseudomassariaceae</taxon>
        <taxon>Pseudomassariella</taxon>
    </lineage>
</organism>
<comment type="caution">
    <text evidence="6">The sequence shown here is derived from an EMBL/GenBank/DDBJ whole genome shotgun (WGS) entry which is preliminary data.</text>
</comment>
<name>A0A1Y2DKW3_9PEZI</name>
<dbReference type="InParanoid" id="A0A1Y2DKW3"/>
<dbReference type="OrthoDB" id="434648at2759"/>
<gene>
    <name evidence="6" type="ORF">BCR38DRAFT_459952</name>
</gene>
<feature type="domain" description="ATP-grasp" evidence="5">
    <location>
        <begin position="299"/>
        <end position="540"/>
    </location>
</feature>
<dbReference type="PANTHER" id="PTHR43585:SF2">
    <property type="entry name" value="ATP-GRASP ENZYME FSQD"/>
    <property type="match status" value="1"/>
</dbReference>
<keyword evidence="2 4" id="KW-0547">Nucleotide-binding</keyword>
<dbReference type="Proteomes" id="UP000193689">
    <property type="component" value="Unassembled WGS sequence"/>
</dbReference>
<dbReference type="GeneID" id="63778565"/>
<dbReference type="STRING" id="1141098.A0A1Y2DKW3"/>